<reference evidence="5 6" key="1">
    <citation type="submission" date="2018-06" db="EMBL/GenBank/DDBJ databases">
        <authorList>
            <consortium name="Pathogen Informatics"/>
            <person name="Doyle S."/>
        </authorList>
    </citation>
    <scope>NUCLEOTIDE SEQUENCE [LARGE SCALE GENOMIC DNA]</scope>
    <source>
        <strain evidence="1 6">NCTC10638</strain>
        <strain evidence="2 5">NCTC9380</strain>
    </source>
</reference>
<dbReference type="Proteomes" id="UP000254802">
    <property type="component" value="Unassembled WGS sequence"/>
</dbReference>
<accession>A0A249A2E4</accession>
<dbReference type="KEGG" id="mhay:VK67_12325"/>
<evidence type="ECO:0000313" key="3">
    <source>
        <dbReference type="EMBL" id="TRB37202.1"/>
    </source>
</evidence>
<evidence type="ECO:0008006" key="9">
    <source>
        <dbReference type="Google" id="ProtNLM"/>
    </source>
</evidence>
<name>A0A249A2E4_MANHA</name>
<evidence type="ECO:0000313" key="2">
    <source>
        <dbReference type="EMBL" id="STY66117.1"/>
    </source>
</evidence>
<reference evidence="7 8" key="2">
    <citation type="journal article" date="2019" name="Vet. Microbiol.">
        <title>Genetic characterization of susceptible and multi-drug resistant Mannheimia haemolytica isolated from high-risk stocker calves prior to and after antimicrobial metaphylaxis.</title>
        <authorList>
            <person name="Snyder E.R."/>
            <person name="Alvarez-Narvaez S."/>
            <person name="Credille B.C."/>
        </authorList>
    </citation>
    <scope>NUCLEOTIDE SEQUENCE [LARGE SCALE GENOMIC DNA]</scope>
    <source>
        <strain evidence="4 7">UGA-R5-128-1</strain>
        <strain evidence="3 8">UGA-R7-163-1</strain>
    </source>
</reference>
<evidence type="ECO:0000313" key="7">
    <source>
        <dbReference type="Proteomes" id="UP000315164"/>
    </source>
</evidence>
<organism evidence="4 7">
    <name type="scientific">Mannheimia haemolytica</name>
    <name type="common">Pasteurella haemolytica</name>
    <dbReference type="NCBI Taxonomy" id="75985"/>
    <lineage>
        <taxon>Bacteria</taxon>
        <taxon>Pseudomonadati</taxon>
        <taxon>Pseudomonadota</taxon>
        <taxon>Gammaproteobacteria</taxon>
        <taxon>Pasteurellales</taxon>
        <taxon>Pasteurellaceae</taxon>
        <taxon>Mannheimia</taxon>
    </lineage>
</organism>
<dbReference type="EMBL" id="VAJB01000016">
    <property type="protein sequence ID" value="TRB74438.1"/>
    <property type="molecule type" value="Genomic_DNA"/>
</dbReference>
<dbReference type="Pfam" id="PF17344">
    <property type="entry name" value="DUF5374"/>
    <property type="match status" value="1"/>
</dbReference>
<sequence length="97" mass="11061">MIKYKAETALSLLVAITLFAIVVLSFSQWQSAQNHRLNQHFQQQQAVMILENQLALKLAGLDCESSITQNQIRYQIQCSGNRLTIRFPLGKIELNND</sequence>
<dbReference type="Proteomes" id="UP000254031">
    <property type="component" value="Unassembled WGS sequence"/>
</dbReference>
<dbReference type="EMBL" id="UGPL01000006">
    <property type="protein sequence ID" value="STY66117.1"/>
    <property type="molecule type" value="Genomic_DNA"/>
</dbReference>
<dbReference type="RefSeq" id="WP_006248732.1">
    <property type="nucleotide sequence ID" value="NZ_CP011098.1"/>
</dbReference>
<dbReference type="InterPro" id="IPR020511">
    <property type="entry name" value="Uncharacterised_HI0941"/>
</dbReference>
<evidence type="ECO:0000313" key="1">
    <source>
        <dbReference type="EMBL" id="STY60052.1"/>
    </source>
</evidence>
<dbReference type="GeneID" id="67370164"/>
<proteinExistence type="predicted"/>
<dbReference type="AlphaFoldDB" id="A0A249A2E4"/>
<evidence type="ECO:0000313" key="5">
    <source>
        <dbReference type="Proteomes" id="UP000254031"/>
    </source>
</evidence>
<evidence type="ECO:0000313" key="6">
    <source>
        <dbReference type="Proteomes" id="UP000254802"/>
    </source>
</evidence>
<dbReference type="KEGG" id="mhaq:WC39_12320"/>
<evidence type="ECO:0000313" key="8">
    <source>
        <dbReference type="Proteomes" id="UP000318394"/>
    </source>
</evidence>
<dbReference type="Proteomes" id="UP000315164">
    <property type="component" value="Unassembled WGS sequence"/>
</dbReference>
<dbReference type="Proteomes" id="UP000318394">
    <property type="component" value="Unassembled WGS sequence"/>
</dbReference>
<dbReference type="EMBL" id="UGPN01000002">
    <property type="protein sequence ID" value="STY60052.1"/>
    <property type="molecule type" value="Genomic_DNA"/>
</dbReference>
<dbReference type="OrthoDB" id="5690594at2"/>
<protein>
    <recommendedName>
        <fullName evidence="9">DUF5374 domain-containing protein</fullName>
    </recommendedName>
</protein>
<dbReference type="EMBL" id="VAJI01000015">
    <property type="protein sequence ID" value="TRB37202.1"/>
    <property type="molecule type" value="Genomic_DNA"/>
</dbReference>
<dbReference type="STRING" id="75985.WC39_12320"/>
<keyword evidence="8" id="KW-1185">Reference proteome</keyword>
<evidence type="ECO:0000313" key="4">
    <source>
        <dbReference type="EMBL" id="TRB74438.1"/>
    </source>
</evidence>
<gene>
    <name evidence="4" type="ORF">FEA53_08605</name>
    <name evidence="3" type="ORF">FEB89_08235</name>
    <name evidence="1" type="ORF">NCTC10638_01245</name>
    <name evidence="2" type="ORF">NCTC9380_01398</name>
</gene>